<dbReference type="Proteomes" id="UP000251889">
    <property type="component" value="Unassembled WGS sequence"/>
</dbReference>
<proteinExistence type="predicted"/>
<reference evidence="1 2" key="1">
    <citation type="submission" date="2018-06" db="EMBL/GenBank/DDBJ databases">
        <title>Chryseolinea flavus sp. nov., a member of the phylum Bacteroidetes isolated from soil.</title>
        <authorList>
            <person name="Li Y."/>
            <person name="Wang J."/>
        </authorList>
    </citation>
    <scope>NUCLEOTIDE SEQUENCE [LARGE SCALE GENOMIC DNA]</scope>
    <source>
        <strain evidence="1 2">SDU1-6</strain>
    </source>
</reference>
<sequence>MQHSKNYLSPANAAHNAVLLICENRRGKRLARTIGKILTLSVHPIGSRVGRILGTDPVTNT</sequence>
<dbReference type="AlphaFoldDB" id="A0A364Y7I1"/>
<organism evidence="1 2">
    <name type="scientific">Pseudochryseolinea flava</name>
    <dbReference type="NCBI Taxonomy" id="2059302"/>
    <lineage>
        <taxon>Bacteria</taxon>
        <taxon>Pseudomonadati</taxon>
        <taxon>Bacteroidota</taxon>
        <taxon>Cytophagia</taxon>
        <taxon>Cytophagales</taxon>
        <taxon>Fulvivirgaceae</taxon>
        <taxon>Pseudochryseolinea</taxon>
    </lineage>
</organism>
<evidence type="ECO:0000313" key="1">
    <source>
        <dbReference type="EMBL" id="RAW02094.1"/>
    </source>
</evidence>
<evidence type="ECO:0000313" key="2">
    <source>
        <dbReference type="Proteomes" id="UP000251889"/>
    </source>
</evidence>
<name>A0A364Y7I1_9BACT</name>
<gene>
    <name evidence="1" type="ORF">DQQ10_05955</name>
</gene>
<dbReference type="EMBL" id="QMFY01000002">
    <property type="protein sequence ID" value="RAW02094.1"/>
    <property type="molecule type" value="Genomic_DNA"/>
</dbReference>
<comment type="caution">
    <text evidence="1">The sequence shown here is derived from an EMBL/GenBank/DDBJ whole genome shotgun (WGS) entry which is preliminary data.</text>
</comment>
<keyword evidence="2" id="KW-1185">Reference proteome</keyword>
<accession>A0A364Y7I1</accession>
<protein>
    <submittedName>
        <fullName evidence="1">Uncharacterized protein</fullName>
    </submittedName>
</protein>